<dbReference type="Proteomes" id="UP000287651">
    <property type="component" value="Unassembled WGS sequence"/>
</dbReference>
<proteinExistence type="predicted"/>
<evidence type="ECO:0000313" key="2">
    <source>
        <dbReference type="EMBL" id="RRT49912.1"/>
    </source>
</evidence>
<feature type="compositionally biased region" description="Basic residues" evidence="1">
    <location>
        <begin position="70"/>
        <end position="81"/>
    </location>
</feature>
<accession>A0A426YDT2</accession>
<comment type="caution">
    <text evidence="2">The sequence shown here is derived from an EMBL/GenBank/DDBJ whole genome shotgun (WGS) entry which is preliminary data.</text>
</comment>
<organism evidence="2 3">
    <name type="scientific">Ensete ventricosum</name>
    <name type="common">Abyssinian banana</name>
    <name type="synonym">Musa ensete</name>
    <dbReference type="NCBI Taxonomy" id="4639"/>
    <lineage>
        <taxon>Eukaryota</taxon>
        <taxon>Viridiplantae</taxon>
        <taxon>Streptophyta</taxon>
        <taxon>Embryophyta</taxon>
        <taxon>Tracheophyta</taxon>
        <taxon>Spermatophyta</taxon>
        <taxon>Magnoliopsida</taxon>
        <taxon>Liliopsida</taxon>
        <taxon>Zingiberales</taxon>
        <taxon>Musaceae</taxon>
        <taxon>Ensete</taxon>
    </lineage>
</organism>
<evidence type="ECO:0000313" key="3">
    <source>
        <dbReference type="Proteomes" id="UP000287651"/>
    </source>
</evidence>
<gene>
    <name evidence="2" type="ORF">B296_00042228</name>
</gene>
<name>A0A426YDT2_ENSVE</name>
<protein>
    <submittedName>
        <fullName evidence="2">Uncharacterized protein</fullName>
    </submittedName>
</protein>
<dbReference type="EMBL" id="AMZH03013046">
    <property type="protein sequence ID" value="RRT49912.1"/>
    <property type="molecule type" value="Genomic_DNA"/>
</dbReference>
<feature type="region of interest" description="Disordered" evidence="1">
    <location>
        <begin position="48"/>
        <end position="81"/>
    </location>
</feature>
<evidence type="ECO:0000256" key="1">
    <source>
        <dbReference type="SAM" id="MobiDB-lite"/>
    </source>
</evidence>
<reference evidence="2 3" key="1">
    <citation type="journal article" date="2014" name="Agronomy (Basel)">
        <title>A Draft Genome Sequence for Ensete ventricosum, the Drought-Tolerant Tree Against Hunger.</title>
        <authorList>
            <person name="Harrison J."/>
            <person name="Moore K.A."/>
            <person name="Paszkiewicz K."/>
            <person name="Jones T."/>
            <person name="Grant M."/>
            <person name="Ambacheew D."/>
            <person name="Muzemil S."/>
            <person name="Studholme D.J."/>
        </authorList>
    </citation>
    <scope>NUCLEOTIDE SEQUENCE [LARGE SCALE GENOMIC DNA]</scope>
</reference>
<dbReference type="AlphaFoldDB" id="A0A426YDT2"/>
<sequence length="93" mass="10124">MAGSTTQYCRPSQGPTAQLKCLLELVLGSRVSFGGGVGRFRFCLSSSRRRGGTRGRVSGELHQKRSSSGGRRRRRRSTGKRLTGRLGFPLLVA</sequence>